<evidence type="ECO:0000313" key="3">
    <source>
        <dbReference type="EMBL" id="RAH98757.1"/>
    </source>
</evidence>
<dbReference type="Gene3D" id="3.30.1460.30">
    <property type="entry name" value="YgaC/TfoX-N like chaperone"/>
    <property type="match status" value="1"/>
</dbReference>
<evidence type="ECO:0000313" key="4">
    <source>
        <dbReference type="Proteomes" id="UP000249590"/>
    </source>
</evidence>
<dbReference type="AlphaFoldDB" id="A0A8B2NJT2"/>
<keyword evidence="4" id="KW-1185">Reference proteome</keyword>
<protein>
    <recommendedName>
        <fullName evidence="2">TfoX N-terminal domain-containing protein</fullName>
    </recommendedName>
</protein>
<dbReference type="InterPro" id="IPR007076">
    <property type="entry name" value="TfoX_N"/>
</dbReference>
<dbReference type="EMBL" id="QHHQ01000006">
    <property type="protein sequence ID" value="RAH98757.1"/>
    <property type="molecule type" value="Genomic_DNA"/>
</dbReference>
<dbReference type="PANTHER" id="PTHR36121:SF1">
    <property type="entry name" value="PROTEIN SXY"/>
    <property type="match status" value="1"/>
</dbReference>
<organism evidence="3 4">
    <name type="scientific">Acuticoccus sediminis</name>
    <dbReference type="NCBI Taxonomy" id="2184697"/>
    <lineage>
        <taxon>Bacteria</taxon>
        <taxon>Pseudomonadati</taxon>
        <taxon>Pseudomonadota</taxon>
        <taxon>Alphaproteobacteria</taxon>
        <taxon>Hyphomicrobiales</taxon>
        <taxon>Amorphaceae</taxon>
        <taxon>Acuticoccus</taxon>
    </lineage>
</organism>
<sequence length="120" mass="13140">MEADDLIDLFSPLGPVSVKRMFGGKGVWADGVMFALVAYGEVYLKTDAETQEMLADAEPFSFRRGEKVIATSYRRLPAECFDDPDELVRYAGAALEAARRGAAAKPPKTPKARGRRRAVS</sequence>
<dbReference type="Proteomes" id="UP000249590">
    <property type="component" value="Unassembled WGS sequence"/>
</dbReference>
<feature type="compositionally biased region" description="Basic residues" evidence="1">
    <location>
        <begin position="108"/>
        <end position="120"/>
    </location>
</feature>
<evidence type="ECO:0000259" key="2">
    <source>
        <dbReference type="Pfam" id="PF04993"/>
    </source>
</evidence>
<evidence type="ECO:0000256" key="1">
    <source>
        <dbReference type="SAM" id="MobiDB-lite"/>
    </source>
</evidence>
<name>A0A8B2NJT2_9HYPH</name>
<gene>
    <name evidence="3" type="ORF">DLJ53_24255</name>
</gene>
<feature type="region of interest" description="Disordered" evidence="1">
    <location>
        <begin position="100"/>
        <end position="120"/>
    </location>
</feature>
<reference evidence="3 4" key="1">
    <citation type="submission" date="2018-05" db="EMBL/GenBank/DDBJ databases">
        <title>Acuticoccus sediminis sp. nov., isolated from deep-sea sediment of Indian Ocean.</title>
        <authorList>
            <person name="Liu X."/>
            <person name="Lai Q."/>
            <person name="Du Y."/>
            <person name="Sun F."/>
            <person name="Zhang X."/>
            <person name="Wang S."/>
            <person name="Shao Z."/>
        </authorList>
    </citation>
    <scope>NUCLEOTIDE SEQUENCE [LARGE SCALE GENOMIC DNA]</scope>
    <source>
        <strain evidence="3 4">PTG4-2</strain>
    </source>
</reference>
<dbReference type="RefSeq" id="WP_111350085.1">
    <property type="nucleotide sequence ID" value="NZ_QHHQ01000006.1"/>
</dbReference>
<feature type="domain" description="TfoX N-terminal" evidence="2">
    <location>
        <begin position="8"/>
        <end position="98"/>
    </location>
</feature>
<proteinExistence type="predicted"/>
<comment type="caution">
    <text evidence="3">The sequence shown here is derived from an EMBL/GenBank/DDBJ whole genome shotgun (WGS) entry which is preliminary data.</text>
</comment>
<dbReference type="SUPFAM" id="SSF159894">
    <property type="entry name" value="YgaC/TfoX-N like"/>
    <property type="match status" value="1"/>
</dbReference>
<dbReference type="OrthoDB" id="1524907at2"/>
<dbReference type="InterPro" id="IPR047525">
    <property type="entry name" value="TfoX-like"/>
</dbReference>
<dbReference type="Pfam" id="PF04993">
    <property type="entry name" value="TfoX_N"/>
    <property type="match status" value="1"/>
</dbReference>
<accession>A0A8B2NJT2</accession>
<dbReference type="PANTHER" id="PTHR36121">
    <property type="entry name" value="PROTEIN SXY"/>
    <property type="match status" value="1"/>
</dbReference>